<accession>A0A8J7H4H0</accession>
<dbReference type="CDD" id="cd06261">
    <property type="entry name" value="TM_PBP2"/>
    <property type="match status" value="1"/>
</dbReference>
<organism evidence="9 10">
    <name type="scientific">Longispora fulva</name>
    <dbReference type="NCBI Taxonomy" id="619741"/>
    <lineage>
        <taxon>Bacteria</taxon>
        <taxon>Bacillati</taxon>
        <taxon>Actinomycetota</taxon>
        <taxon>Actinomycetes</taxon>
        <taxon>Micromonosporales</taxon>
        <taxon>Micromonosporaceae</taxon>
        <taxon>Longispora</taxon>
    </lineage>
</organism>
<evidence type="ECO:0000256" key="2">
    <source>
        <dbReference type="ARBA" id="ARBA00022448"/>
    </source>
</evidence>
<comment type="caution">
    <text evidence="9">The sequence shown here is derived from an EMBL/GenBank/DDBJ whole genome shotgun (WGS) entry which is preliminary data.</text>
</comment>
<keyword evidence="5 7" id="KW-1133">Transmembrane helix</keyword>
<dbReference type="PANTHER" id="PTHR30151">
    <property type="entry name" value="ALKANE SULFONATE ABC TRANSPORTER-RELATED, MEMBRANE SUBUNIT"/>
    <property type="match status" value="1"/>
</dbReference>
<protein>
    <submittedName>
        <fullName evidence="9">NitT/TauT family transport system permease protein</fullName>
    </submittedName>
</protein>
<evidence type="ECO:0000313" key="9">
    <source>
        <dbReference type="EMBL" id="MBG6141313.1"/>
    </source>
</evidence>
<evidence type="ECO:0000256" key="3">
    <source>
        <dbReference type="ARBA" id="ARBA00022475"/>
    </source>
</evidence>
<feature type="transmembrane region" description="Helical" evidence="7">
    <location>
        <begin position="137"/>
        <end position="157"/>
    </location>
</feature>
<dbReference type="InterPro" id="IPR035906">
    <property type="entry name" value="MetI-like_sf"/>
</dbReference>
<dbReference type="PANTHER" id="PTHR30151:SF40">
    <property type="entry name" value="TRANSPORT SYSTEM INTEGRAL MEMBRANE PROTEIN"/>
    <property type="match status" value="1"/>
</dbReference>
<dbReference type="SUPFAM" id="SSF161098">
    <property type="entry name" value="MetI-like"/>
    <property type="match status" value="1"/>
</dbReference>
<evidence type="ECO:0000313" key="10">
    <source>
        <dbReference type="Proteomes" id="UP000622552"/>
    </source>
</evidence>
<feature type="transmembrane region" description="Helical" evidence="7">
    <location>
        <begin position="163"/>
        <end position="184"/>
    </location>
</feature>
<feature type="transmembrane region" description="Helical" evidence="7">
    <location>
        <begin position="44"/>
        <end position="65"/>
    </location>
</feature>
<dbReference type="AlphaFoldDB" id="A0A8J7H4H0"/>
<dbReference type="Gene3D" id="1.10.3720.10">
    <property type="entry name" value="MetI-like"/>
    <property type="match status" value="1"/>
</dbReference>
<evidence type="ECO:0000256" key="4">
    <source>
        <dbReference type="ARBA" id="ARBA00022692"/>
    </source>
</evidence>
<evidence type="ECO:0000256" key="5">
    <source>
        <dbReference type="ARBA" id="ARBA00022989"/>
    </source>
</evidence>
<comment type="similarity">
    <text evidence="7">Belongs to the binding-protein-dependent transport system permease family.</text>
</comment>
<reference evidence="9" key="1">
    <citation type="submission" date="2020-11" db="EMBL/GenBank/DDBJ databases">
        <title>Sequencing the genomes of 1000 actinobacteria strains.</title>
        <authorList>
            <person name="Klenk H.-P."/>
        </authorList>
    </citation>
    <scope>NUCLEOTIDE SEQUENCE</scope>
    <source>
        <strain evidence="9">DSM 45356</strain>
    </source>
</reference>
<evidence type="ECO:0000256" key="6">
    <source>
        <dbReference type="ARBA" id="ARBA00023136"/>
    </source>
</evidence>
<comment type="subcellular location">
    <subcellularLocation>
        <location evidence="1 7">Cell membrane</location>
        <topology evidence="1 7">Multi-pass membrane protein</topology>
    </subcellularLocation>
</comment>
<keyword evidence="6 7" id="KW-0472">Membrane</keyword>
<dbReference type="RefSeq" id="WP_197007750.1">
    <property type="nucleotide sequence ID" value="NZ_BONS01000014.1"/>
</dbReference>
<gene>
    <name evidence="9" type="ORF">IW245_007507</name>
</gene>
<dbReference type="Pfam" id="PF00528">
    <property type="entry name" value="BPD_transp_1"/>
    <property type="match status" value="1"/>
</dbReference>
<evidence type="ECO:0000256" key="7">
    <source>
        <dbReference type="RuleBase" id="RU363032"/>
    </source>
</evidence>
<feature type="domain" description="ABC transmembrane type-1" evidence="8">
    <location>
        <begin position="99"/>
        <end position="282"/>
    </location>
</feature>
<dbReference type="GO" id="GO:0005886">
    <property type="term" value="C:plasma membrane"/>
    <property type="evidence" value="ECO:0007669"/>
    <property type="project" value="UniProtKB-SubCell"/>
</dbReference>
<proteinExistence type="inferred from homology"/>
<dbReference type="PROSITE" id="PS50928">
    <property type="entry name" value="ABC_TM1"/>
    <property type="match status" value="1"/>
</dbReference>
<keyword evidence="2 7" id="KW-0813">Transport</keyword>
<dbReference type="EMBL" id="JADOUF010000001">
    <property type="protein sequence ID" value="MBG6141313.1"/>
    <property type="molecule type" value="Genomic_DNA"/>
</dbReference>
<dbReference type="InterPro" id="IPR000515">
    <property type="entry name" value="MetI-like"/>
</dbReference>
<keyword evidence="4 7" id="KW-0812">Transmembrane</keyword>
<dbReference type="GO" id="GO:0055085">
    <property type="term" value="P:transmembrane transport"/>
    <property type="evidence" value="ECO:0007669"/>
    <property type="project" value="InterPro"/>
</dbReference>
<feature type="transmembrane region" description="Helical" evidence="7">
    <location>
        <begin position="106"/>
        <end position="125"/>
    </location>
</feature>
<dbReference type="Proteomes" id="UP000622552">
    <property type="component" value="Unassembled WGS sequence"/>
</dbReference>
<keyword evidence="10" id="KW-1185">Reference proteome</keyword>
<sequence>MSGDTVTHTTTDAPAPDPGSGIMAFDAGFLAPGPRPRRRRTRSLWAGLWPKLLALGLVLLVWQIAVWTEFRPSYALASPADSFAQLWKDAGTWHFWHSVLTTMRRALLGFLLSVGVGFVVGFAVARVKLLRAAVGSMITALQTMPSIAWFPLAILLYKLTESAIMFVVVIGAAPSIANGVIAGVDYVPPLLLKAGRNIGARGFQLYYRVIAPASLPSIVAGLKQGWAFSWRSLMAGELLVSIAGQPSLGANLNFAREFNDAPGLIATMIVILVIGLGVDTVFGFADRAIRRRWGITDA</sequence>
<evidence type="ECO:0000259" key="8">
    <source>
        <dbReference type="PROSITE" id="PS50928"/>
    </source>
</evidence>
<feature type="transmembrane region" description="Helical" evidence="7">
    <location>
        <begin position="264"/>
        <end position="285"/>
    </location>
</feature>
<evidence type="ECO:0000256" key="1">
    <source>
        <dbReference type="ARBA" id="ARBA00004651"/>
    </source>
</evidence>
<name>A0A8J7H4H0_9ACTN</name>
<keyword evidence="3" id="KW-1003">Cell membrane</keyword>
<feature type="transmembrane region" description="Helical" evidence="7">
    <location>
        <begin position="205"/>
        <end position="222"/>
    </location>
</feature>